<dbReference type="PATRIC" id="fig|1303518.3.peg.107"/>
<keyword evidence="3" id="KW-1185">Reference proteome</keyword>
<dbReference type="PANTHER" id="PTHR37422">
    <property type="entry name" value="TEICHURONIC ACID BIOSYNTHESIS PROTEIN TUAE"/>
    <property type="match status" value="1"/>
</dbReference>
<dbReference type="Proteomes" id="UP000014227">
    <property type="component" value="Chromosome I"/>
</dbReference>
<keyword evidence="1" id="KW-0472">Membrane</keyword>
<name>S0ESN8_CHTCT</name>
<feature type="transmembrane region" description="Helical" evidence="1">
    <location>
        <begin position="138"/>
        <end position="156"/>
    </location>
</feature>
<keyword evidence="2" id="KW-0436">Ligase</keyword>
<feature type="transmembrane region" description="Helical" evidence="1">
    <location>
        <begin position="62"/>
        <end position="80"/>
    </location>
</feature>
<dbReference type="HOGENOM" id="CLU_613502_0_0_0"/>
<keyword evidence="1" id="KW-0812">Transmembrane</keyword>
<feature type="transmembrane region" description="Helical" evidence="1">
    <location>
        <begin position="412"/>
        <end position="432"/>
    </location>
</feature>
<evidence type="ECO:0000313" key="3">
    <source>
        <dbReference type="Proteomes" id="UP000014227"/>
    </source>
</evidence>
<feature type="transmembrane region" description="Helical" evidence="1">
    <location>
        <begin position="177"/>
        <end position="197"/>
    </location>
</feature>
<feature type="transmembrane region" description="Helical" evidence="1">
    <location>
        <begin position="209"/>
        <end position="237"/>
    </location>
</feature>
<accession>S0ESN8</accession>
<evidence type="ECO:0000313" key="2">
    <source>
        <dbReference type="EMBL" id="CCW33945.1"/>
    </source>
</evidence>
<dbReference type="InParanoid" id="S0ESN8"/>
<dbReference type="AlphaFoldDB" id="S0ESN8"/>
<feature type="transmembrane region" description="Helical" evidence="1">
    <location>
        <begin position="21"/>
        <end position="42"/>
    </location>
</feature>
<feature type="transmembrane region" description="Helical" evidence="1">
    <location>
        <begin position="244"/>
        <end position="261"/>
    </location>
</feature>
<dbReference type="STRING" id="454171.CP488_01051"/>
<feature type="transmembrane region" description="Helical" evidence="1">
    <location>
        <begin position="92"/>
        <end position="118"/>
    </location>
</feature>
<dbReference type="InterPro" id="IPR051533">
    <property type="entry name" value="WaaL-like"/>
</dbReference>
<dbReference type="GO" id="GO:0016874">
    <property type="term" value="F:ligase activity"/>
    <property type="evidence" value="ECO:0007669"/>
    <property type="project" value="UniProtKB-KW"/>
</dbReference>
<feature type="transmembrane region" description="Helical" evidence="1">
    <location>
        <begin position="386"/>
        <end position="406"/>
    </location>
</feature>
<dbReference type="KEGG" id="ccz:CCALI_00106"/>
<protein>
    <submittedName>
        <fullName evidence="2">O-antigen ligase like membrane protein</fullName>
    </submittedName>
</protein>
<keyword evidence="1" id="KW-1133">Transmembrane helix</keyword>
<feature type="transmembrane region" description="Helical" evidence="1">
    <location>
        <begin position="353"/>
        <end position="374"/>
    </location>
</feature>
<evidence type="ECO:0000256" key="1">
    <source>
        <dbReference type="SAM" id="Phobius"/>
    </source>
</evidence>
<dbReference type="EMBL" id="HF951689">
    <property type="protein sequence ID" value="CCW33945.1"/>
    <property type="molecule type" value="Genomic_DNA"/>
</dbReference>
<gene>
    <name evidence="2" type="ORF">CCALI_00106</name>
</gene>
<sequence>MIQTPFALRTKQPDSADSTGQLGGLVFVLIVGFFLPAALLPLHFVRYPTFELDGYPFTLIPHAAWGLCLLGSVALLAWYSRARSAKLGLVNASAICFCIYVLLLCSTFSSFLAGWSLFFLSQCLQGRERQLTLTTLKVLLALHVVIAYLAYALHFHQFHSPYVGYRASGLYGNPFDLTPHMLVFFFILLAELLQHPLSWRTPWRLNAPFFVLVLLLLTYTRGCYVGLAAGLGCIALFQSRPRRYVLILSAAVLIIGCFWLRSDKHISTQLLQHDNSTRTRISDWFSGLESSLSNYPWLGANALVHPSDLSNGAGIHTLISRAYDRWLEEGTQQFSYNYNIIVDYNLCIGFLHGYGAVGLTLFLLLVLALFYWLCRQLQSPDLPPTQNGLVVATLGAWTALIVTGLFDPSVFLDVELYAGLISLLLLTGLALGRRFDVIVSKSPPAV</sequence>
<organism evidence="2 3">
    <name type="scientific">Chthonomonas calidirosea (strain DSM 23976 / ICMP 18418 / T49)</name>
    <dbReference type="NCBI Taxonomy" id="1303518"/>
    <lineage>
        <taxon>Bacteria</taxon>
        <taxon>Bacillati</taxon>
        <taxon>Armatimonadota</taxon>
        <taxon>Chthonomonadia</taxon>
        <taxon>Chthonomonadales</taxon>
        <taxon>Chthonomonadaceae</taxon>
        <taxon>Chthonomonas</taxon>
    </lineage>
</organism>
<reference evidence="3" key="1">
    <citation type="submission" date="2013-03" db="EMBL/GenBank/DDBJ databases">
        <title>Genome sequence of Chthonomonas calidirosea, the first sequenced genome from the Armatimonadetes phylum (formally candidate division OP10).</title>
        <authorList>
            <person name="Lee K.C.Y."/>
            <person name="Morgan X.C."/>
            <person name="Dunfield P.F."/>
            <person name="Tamas I."/>
            <person name="Houghton K.M."/>
            <person name="Vyssotski M."/>
            <person name="Ryan J.L.J."/>
            <person name="Lagutin K."/>
            <person name="McDonald I.R."/>
            <person name="Stott M.B."/>
        </authorList>
    </citation>
    <scope>NUCLEOTIDE SEQUENCE [LARGE SCALE GENOMIC DNA]</scope>
    <source>
        <strain evidence="3">DSM 23976 / ICMP 18418 / T49</strain>
    </source>
</reference>
<dbReference type="RefSeq" id="WP_016481509.1">
    <property type="nucleotide sequence ID" value="NC_021487.1"/>
</dbReference>
<proteinExistence type="predicted"/>
<dbReference type="PANTHER" id="PTHR37422:SF13">
    <property type="entry name" value="LIPOPOLYSACCHARIDE BIOSYNTHESIS PROTEIN PA4999-RELATED"/>
    <property type="match status" value="1"/>
</dbReference>